<reference evidence="1 2" key="1">
    <citation type="journal article" date="2002" name="Nature">
        <title>Genome sequence and comparative analysis of the model rodent malaria parasite Plasmodium yoelii yoelii.</title>
        <authorList>
            <person name="Carlton J.M."/>
            <person name="Angiuoli S.V."/>
            <person name="Suh B.B."/>
            <person name="Kooij T.W."/>
            <person name="Pertea M."/>
            <person name="Silva J.C."/>
            <person name="Ermolaeva M.D."/>
            <person name="Allen J.E."/>
            <person name="Selengut J.D."/>
            <person name="Koo H.L."/>
            <person name="Peterson J.D."/>
            <person name="Pop M."/>
            <person name="Kosack D.S."/>
            <person name="Shumway M.F."/>
            <person name="Bidwell S.L."/>
            <person name="Shallom S.J."/>
            <person name="van Aken S.E."/>
            <person name="Riedmuller S.B."/>
            <person name="Feldblyum T.V."/>
            <person name="Cho J.K."/>
            <person name="Quackenbush J."/>
            <person name="Sedegah M."/>
            <person name="Shoaibi A."/>
            <person name="Cummings L.M."/>
            <person name="Florens L."/>
            <person name="Yates J.R."/>
            <person name="Raine J.D."/>
            <person name="Sinden R.E."/>
            <person name="Harris M.A."/>
            <person name="Cunningham D.A."/>
            <person name="Preiser P.R."/>
            <person name="Bergman L.W."/>
            <person name="Vaidya A.B."/>
            <person name="van Lin L.H."/>
            <person name="Janse C.J."/>
            <person name="Waters A.P."/>
            <person name="Smith H.O."/>
            <person name="White O.R."/>
            <person name="Salzberg S.L."/>
            <person name="Venter J.C."/>
            <person name="Fraser C.M."/>
            <person name="Hoffman S.L."/>
            <person name="Gardner M.J."/>
            <person name="Carucci D.J."/>
        </authorList>
    </citation>
    <scope>NUCLEOTIDE SEQUENCE [LARGE SCALE GENOMIC DNA]</scope>
    <source>
        <strain evidence="1 2">17XNL</strain>
    </source>
</reference>
<accession>Q7RH44</accession>
<evidence type="ECO:0000313" key="1">
    <source>
        <dbReference type="EMBL" id="EAA15968.1"/>
    </source>
</evidence>
<dbReference type="AlphaFoldDB" id="Q7RH44"/>
<protein>
    <submittedName>
        <fullName evidence="1">Uncharacterized protein</fullName>
    </submittedName>
</protein>
<dbReference type="PaxDb" id="73239-Q7RH44"/>
<dbReference type="EMBL" id="AABL01001240">
    <property type="protein sequence ID" value="EAA15968.1"/>
    <property type="molecule type" value="Genomic_DNA"/>
</dbReference>
<name>Q7RH44_PLAYO</name>
<dbReference type="Proteomes" id="UP000008553">
    <property type="component" value="Unassembled WGS sequence"/>
</dbReference>
<comment type="caution">
    <text evidence="1">The sequence shown here is derived from an EMBL/GenBank/DDBJ whole genome shotgun (WGS) entry which is preliminary data.</text>
</comment>
<proteinExistence type="predicted"/>
<sequence length="48" mass="5342">MVKHNNNNISSSSCCSSDNNTLTCSTFFRSKKCLCPKIPSYKIAALKR</sequence>
<keyword evidence="2" id="KW-1185">Reference proteome</keyword>
<evidence type="ECO:0000313" key="2">
    <source>
        <dbReference type="Proteomes" id="UP000008553"/>
    </source>
</evidence>
<organism evidence="1 2">
    <name type="scientific">Plasmodium yoelii yoelii</name>
    <dbReference type="NCBI Taxonomy" id="73239"/>
    <lineage>
        <taxon>Eukaryota</taxon>
        <taxon>Sar</taxon>
        <taxon>Alveolata</taxon>
        <taxon>Apicomplexa</taxon>
        <taxon>Aconoidasida</taxon>
        <taxon>Haemosporida</taxon>
        <taxon>Plasmodiidae</taxon>
        <taxon>Plasmodium</taxon>
        <taxon>Plasmodium (Vinckeia)</taxon>
    </lineage>
</organism>
<gene>
    <name evidence="1" type="ORF">PY04149</name>
</gene>
<dbReference type="InParanoid" id="Q7RH44"/>